<gene>
    <name evidence="5" type="ORF">SACU0126_LOCUS8652</name>
</gene>
<dbReference type="GO" id="GO:0030686">
    <property type="term" value="C:90S preribosome"/>
    <property type="evidence" value="ECO:0007669"/>
    <property type="project" value="InterPro"/>
</dbReference>
<evidence type="ECO:0000256" key="4">
    <source>
        <dbReference type="SAM" id="MobiDB-lite"/>
    </source>
</evidence>
<evidence type="ECO:0000256" key="1">
    <source>
        <dbReference type="ARBA" id="ARBA00004604"/>
    </source>
</evidence>
<dbReference type="GO" id="GO:0000462">
    <property type="term" value="P:maturation of SSU-rRNA from tricistronic rRNA transcript (SSU-rRNA, 5.8S rRNA, LSU-rRNA)"/>
    <property type="evidence" value="ECO:0007669"/>
    <property type="project" value="InterPro"/>
</dbReference>
<protein>
    <submittedName>
        <fullName evidence="5">Uncharacterized protein</fullName>
    </submittedName>
</protein>
<reference evidence="5" key="1">
    <citation type="submission" date="2021-01" db="EMBL/GenBank/DDBJ databases">
        <authorList>
            <person name="Corre E."/>
            <person name="Pelletier E."/>
            <person name="Niang G."/>
            <person name="Scheremetjew M."/>
            <person name="Finn R."/>
            <person name="Kale V."/>
            <person name="Holt S."/>
            <person name="Cochrane G."/>
            <person name="Meng A."/>
            <person name="Brown T."/>
            <person name="Cohen L."/>
        </authorList>
    </citation>
    <scope>NUCLEOTIDE SEQUENCE</scope>
    <source>
        <strain evidence="5">SPMC142</strain>
    </source>
</reference>
<feature type="region of interest" description="Disordered" evidence="4">
    <location>
        <begin position="123"/>
        <end position="178"/>
    </location>
</feature>
<keyword evidence="3" id="KW-0539">Nucleus</keyword>
<dbReference type="Pfam" id="PF15341">
    <property type="entry name" value="SLX9"/>
    <property type="match status" value="1"/>
</dbReference>
<proteinExistence type="inferred from homology"/>
<comment type="similarity">
    <text evidence="2">Belongs to the SLX9 family.</text>
</comment>
<dbReference type="InterPro" id="IPR028160">
    <property type="entry name" value="Slx9-like"/>
</dbReference>
<evidence type="ECO:0000313" key="5">
    <source>
        <dbReference type="EMBL" id="CAE0539094.1"/>
    </source>
</evidence>
<name>A0A7S3S030_9SPIT</name>
<dbReference type="GO" id="GO:0030688">
    <property type="term" value="C:preribosome, small subunit precursor"/>
    <property type="evidence" value="ECO:0007669"/>
    <property type="project" value="InterPro"/>
</dbReference>
<evidence type="ECO:0000256" key="3">
    <source>
        <dbReference type="ARBA" id="ARBA00023242"/>
    </source>
</evidence>
<comment type="subcellular location">
    <subcellularLocation>
        <location evidence="1">Nucleus</location>
        <location evidence="1">Nucleolus</location>
    </subcellularLocation>
</comment>
<dbReference type="PANTHER" id="PTHR31109:SF2">
    <property type="entry name" value="RIBOSOME BIOGENESIS PROTEIN SLX9 HOMOLOG"/>
    <property type="match status" value="1"/>
</dbReference>
<organism evidence="5">
    <name type="scientific">Strombidinopsis acuminata</name>
    <dbReference type="NCBI Taxonomy" id="141414"/>
    <lineage>
        <taxon>Eukaryota</taxon>
        <taxon>Sar</taxon>
        <taxon>Alveolata</taxon>
        <taxon>Ciliophora</taxon>
        <taxon>Intramacronucleata</taxon>
        <taxon>Spirotrichea</taxon>
        <taxon>Choreotrichia</taxon>
        <taxon>Choreotrichida</taxon>
        <taxon>Strombidinopsidae</taxon>
        <taxon>Strombidinopsis</taxon>
    </lineage>
</organism>
<evidence type="ECO:0000256" key="2">
    <source>
        <dbReference type="ARBA" id="ARBA00011022"/>
    </source>
</evidence>
<accession>A0A7S3S030</accession>
<sequence>MLGHSLLPALQAAAKSIEKPSEKARRKRAAKSAVLGAVEGMRASLDELLAEGEARAAAKTTDVGLTAKKRLKLIAEETANMLDVIEHPAFIADPFAALSAHLEATVDQQNSRALEKKIERVQKNGGDAAVRSAHKRAPGPSHSRGIHKSSIAGRKAGMKQHKRSGWTNVNSKRKPVRR</sequence>
<dbReference type="EMBL" id="HBIQ01026389">
    <property type="protein sequence ID" value="CAE0539094.1"/>
    <property type="molecule type" value="Transcribed_RNA"/>
</dbReference>
<dbReference type="PANTHER" id="PTHR31109">
    <property type="entry name" value="PROTEIN FAM207A"/>
    <property type="match status" value="1"/>
</dbReference>
<dbReference type="GO" id="GO:0005730">
    <property type="term" value="C:nucleolus"/>
    <property type="evidence" value="ECO:0007669"/>
    <property type="project" value="UniProtKB-SubCell"/>
</dbReference>
<dbReference type="AlphaFoldDB" id="A0A7S3S030"/>